<feature type="compositionally biased region" description="Low complexity" evidence="1">
    <location>
        <begin position="154"/>
        <end position="173"/>
    </location>
</feature>
<feature type="compositionally biased region" description="Basic and acidic residues" evidence="1">
    <location>
        <begin position="194"/>
        <end position="205"/>
    </location>
</feature>
<evidence type="ECO:0000313" key="2">
    <source>
        <dbReference type="EMBL" id="CAE6420248.1"/>
    </source>
</evidence>
<dbReference type="AlphaFoldDB" id="A0A8H2XAF7"/>
<gene>
    <name evidence="2" type="ORF">RDB_LOCUS42551</name>
</gene>
<feature type="region of interest" description="Disordered" evidence="1">
    <location>
        <begin position="110"/>
        <end position="213"/>
    </location>
</feature>
<accession>A0A8H2XAF7</accession>
<protein>
    <submittedName>
        <fullName evidence="2">Uncharacterized protein</fullName>
    </submittedName>
</protein>
<proteinExistence type="predicted"/>
<name>A0A8H2XAF7_9AGAM</name>
<reference evidence="2" key="1">
    <citation type="submission" date="2021-01" db="EMBL/GenBank/DDBJ databases">
        <authorList>
            <person name="Kaushik A."/>
        </authorList>
    </citation>
    <scope>NUCLEOTIDE SEQUENCE</scope>
    <source>
        <strain evidence="2">AG3-T5</strain>
    </source>
</reference>
<dbReference type="EMBL" id="CAJMWW010000074">
    <property type="protein sequence ID" value="CAE6420248.1"/>
    <property type="molecule type" value="Genomic_DNA"/>
</dbReference>
<evidence type="ECO:0000256" key="1">
    <source>
        <dbReference type="SAM" id="MobiDB-lite"/>
    </source>
</evidence>
<dbReference type="Proteomes" id="UP000663841">
    <property type="component" value="Unassembled WGS sequence"/>
</dbReference>
<evidence type="ECO:0000313" key="3">
    <source>
        <dbReference type="Proteomes" id="UP000663841"/>
    </source>
</evidence>
<comment type="caution">
    <text evidence="2">The sequence shown here is derived from an EMBL/GenBank/DDBJ whole genome shotgun (WGS) entry which is preliminary data.</text>
</comment>
<feature type="compositionally biased region" description="Basic and acidic residues" evidence="1">
    <location>
        <begin position="122"/>
        <end position="137"/>
    </location>
</feature>
<organism evidence="2 3">
    <name type="scientific">Rhizoctonia solani</name>
    <dbReference type="NCBI Taxonomy" id="456999"/>
    <lineage>
        <taxon>Eukaryota</taxon>
        <taxon>Fungi</taxon>
        <taxon>Dikarya</taxon>
        <taxon>Basidiomycota</taxon>
        <taxon>Agaricomycotina</taxon>
        <taxon>Agaricomycetes</taxon>
        <taxon>Cantharellales</taxon>
        <taxon>Ceratobasidiaceae</taxon>
        <taxon>Rhizoctonia</taxon>
    </lineage>
</organism>
<sequence length="235" mass="26829">MQNYRSHTPEMHTRIHLNKGQLGPINRYDFEMDMLPVLVVGFVQRLPLFIIYTSDPDRRLTIAFPHRCPLVPAPQVREPPVMSRPSASMSTVKGFSLTFNDLAAFTNHVLYSPPSPSTPVRDTPKVNEGRRPNHDRVTVAFQLDQQRPRHRHSASSTSSVRSWRSSPSHASRPPSSPHSRIDSWAPTSPQFVDHPPRRLTERERATLANYTEPEMDITDMVGMCRDQSMGFEPLR</sequence>